<evidence type="ECO:0000256" key="1">
    <source>
        <dbReference type="ARBA" id="ARBA00009009"/>
    </source>
</evidence>
<dbReference type="RefSeq" id="WP_109788535.1">
    <property type="nucleotide sequence ID" value="NZ_AP022612.1"/>
</dbReference>
<keyword evidence="4 6" id="KW-0378">Hydrolase</keyword>
<dbReference type="GO" id="GO:0030655">
    <property type="term" value="P:beta-lactam antibiotic catabolic process"/>
    <property type="evidence" value="ECO:0007669"/>
    <property type="project" value="InterPro"/>
</dbReference>
<gene>
    <name evidence="7" type="ORF">MCNF_28460</name>
</gene>
<dbReference type="SUPFAM" id="SSF56601">
    <property type="entry name" value="beta-lactamase/transpeptidase-like"/>
    <property type="match status" value="1"/>
</dbReference>
<dbReference type="NCBIfam" id="NF033103">
    <property type="entry name" value="bla_class_A"/>
    <property type="match status" value="1"/>
</dbReference>
<dbReference type="Gene3D" id="3.40.710.10">
    <property type="entry name" value="DD-peptidase/beta-lactamase superfamily"/>
    <property type="match status" value="1"/>
</dbReference>
<dbReference type="AlphaFoldDB" id="A0A7I7XZ35"/>
<comment type="catalytic activity">
    <reaction evidence="6">
        <text>a beta-lactam + H2O = a substituted beta-amino acid</text>
        <dbReference type="Rhea" id="RHEA:20401"/>
        <dbReference type="ChEBI" id="CHEBI:15377"/>
        <dbReference type="ChEBI" id="CHEBI:35627"/>
        <dbReference type="ChEBI" id="CHEBI:140347"/>
        <dbReference type="EC" id="3.5.2.6"/>
    </reaction>
</comment>
<dbReference type="PRINTS" id="PR00118">
    <property type="entry name" value="BLACTAMASEA"/>
</dbReference>
<dbReference type="InterPro" id="IPR023650">
    <property type="entry name" value="Beta-lactam_class-A_AS"/>
</dbReference>
<dbReference type="GO" id="GO:0008800">
    <property type="term" value="F:beta-lactamase activity"/>
    <property type="evidence" value="ECO:0007669"/>
    <property type="project" value="UniProtKB-UniRule"/>
</dbReference>
<dbReference type="PANTHER" id="PTHR35333">
    <property type="entry name" value="BETA-LACTAMASE"/>
    <property type="match status" value="1"/>
</dbReference>
<keyword evidence="8" id="KW-1185">Reference proteome</keyword>
<sequence length="303" mass="32151">MVAWSRREVLFAGLGVAALAAGTRQVMPVAYAAPPAPADAALAALEQRYDALVGLFALDLDSGRSLARRDDDPFAMCSTFKTYAAGSVLQRAQRNELRLDQQVFVDPAELVANSPVTEANAGSSMTLAALCVAALQRSDNTAANLLLQTIGGPPAITEFARSIGDNRSRLDRWETELNSALPGDPRDTSSPRALGGGYRALLTGDVLDETHRAQLETWMRGNTTSEKSLRAGLPPGWTSADKTGAGDYGSTNAVGIAFAPDGRRLLLSVMTRSRSTNPDAPWLQPLIAEVTALAVTELMPDAR</sequence>
<dbReference type="Pfam" id="PF13354">
    <property type="entry name" value="Beta-lactamase2"/>
    <property type="match status" value="1"/>
</dbReference>
<dbReference type="OrthoDB" id="9784149at2"/>
<dbReference type="PANTHER" id="PTHR35333:SF3">
    <property type="entry name" value="BETA-LACTAMASE-TYPE TRANSPEPTIDASE FOLD CONTAINING PROTEIN"/>
    <property type="match status" value="1"/>
</dbReference>
<dbReference type="EC" id="3.5.2.6" evidence="2 6"/>
<evidence type="ECO:0000256" key="4">
    <source>
        <dbReference type="ARBA" id="ARBA00022801"/>
    </source>
</evidence>
<protein>
    <recommendedName>
        <fullName evidence="3 6">Beta-lactamase</fullName>
        <ecNumber evidence="2 6">3.5.2.6</ecNumber>
    </recommendedName>
</protein>
<dbReference type="InterPro" id="IPR000871">
    <property type="entry name" value="Beta-lactam_class-A"/>
</dbReference>
<evidence type="ECO:0000313" key="8">
    <source>
        <dbReference type="Proteomes" id="UP000466931"/>
    </source>
</evidence>
<dbReference type="InterPro" id="IPR045155">
    <property type="entry name" value="Beta-lactam_cat"/>
</dbReference>
<comment type="similarity">
    <text evidence="1 6">Belongs to the class-A beta-lactamase family.</text>
</comment>
<evidence type="ECO:0000256" key="3">
    <source>
        <dbReference type="ARBA" id="ARBA00018879"/>
    </source>
</evidence>
<accession>A0A7I7XZ35</accession>
<dbReference type="InterPro" id="IPR006311">
    <property type="entry name" value="TAT_signal"/>
</dbReference>
<reference evidence="7" key="1">
    <citation type="journal article" date="2019" name="Emerg. Microbes Infect.">
        <title>Comprehensive subspecies identification of 175 nontuberculous mycobacteria species based on 7547 genomic profiles.</title>
        <authorList>
            <person name="Matsumoto Y."/>
            <person name="Kinjo T."/>
            <person name="Motooka D."/>
            <person name="Nabeya D."/>
            <person name="Jung N."/>
            <person name="Uechi K."/>
            <person name="Horii T."/>
            <person name="Iida T."/>
            <person name="Fujita J."/>
            <person name="Nakamura S."/>
        </authorList>
    </citation>
    <scope>NUCLEOTIDE SEQUENCE [LARGE SCALE GENOMIC DNA]</scope>
    <source>
        <strain evidence="7">JCM 13671</strain>
    </source>
</reference>
<proteinExistence type="inferred from homology"/>
<dbReference type="PROSITE" id="PS00146">
    <property type="entry name" value="BETA_LACTAMASE_A"/>
    <property type="match status" value="1"/>
</dbReference>
<keyword evidence="5 6" id="KW-0046">Antibiotic resistance</keyword>
<evidence type="ECO:0000256" key="2">
    <source>
        <dbReference type="ARBA" id="ARBA00012865"/>
    </source>
</evidence>
<evidence type="ECO:0000256" key="6">
    <source>
        <dbReference type="RuleBase" id="RU361140"/>
    </source>
</evidence>
<evidence type="ECO:0000256" key="5">
    <source>
        <dbReference type="ARBA" id="ARBA00023251"/>
    </source>
</evidence>
<dbReference type="Proteomes" id="UP000466931">
    <property type="component" value="Chromosome"/>
</dbReference>
<name>A0A7I7XZ35_9MYCO</name>
<dbReference type="PROSITE" id="PS51318">
    <property type="entry name" value="TAT"/>
    <property type="match status" value="1"/>
</dbReference>
<evidence type="ECO:0000313" key="7">
    <source>
        <dbReference type="EMBL" id="BBZ34241.1"/>
    </source>
</evidence>
<dbReference type="InterPro" id="IPR012338">
    <property type="entry name" value="Beta-lactam/transpept-like"/>
</dbReference>
<dbReference type="EMBL" id="AP022612">
    <property type="protein sequence ID" value="BBZ34241.1"/>
    <property type="molecule type" value="Genomic_DNA"/>
</dbReference>
<dbReference type="GO" id="GO:0046677">
    <property type="term" value="P:response to antibiotic"/>
    <property type="evidence" value="ECO:0007669"/>
    <property type="project" value="UniProtKB-UniRule"/>
</dbReference>
<reference evidence="7" key="2">
    <citation type="submission" date="2020-02" db="EMBL/GenBank/DDBJ databases">
        <authorList>
            <person name="Matsumoto Y."/>
            <person name="Motooka D."/>
            <person name="Nakamura S."/>
        </authorList>
    </citation>
    <scope>NUCLEOTIDE SEQUENCE</scope>
    <source>
        <strain evidence="7">JCM 13671</strain>
    </source>
</reference>
<organism evidence="7 8">
    <name type="scientific">Mycolicibacterium confluentis</name>
    <dbReference type="NCBI Taxonomy" id="28047"/>
    <lineage>
        <taxon>Bacteria</taxon>
        <taxon>Bacillati</taxon>
        <taxon>Actinomycetota</taxon>
        <taxon>Actinomycetes</taxon>
        <taxon>Mycobacteriales</taxon>
        <taxon>Mycobacteriaceae</taxon>
        <taxon>Mycolicibacterium</taxon>
    </lineage>
</organism>